<comment type="caution">
    <text evidence="16">The sequence shown here is derived from an EMBL/GenBank/DDBJ whole genome shotgun (WGS) entry which is preliminary data.</text>
</comment>
<comment type="similarity">
    <text evidence="3 15">Belongs to the protein kinase superfamily. KdkA/RfaP family.</text>
</comment>
<evidence type="ECO:0000256" key="12">
    <source>
        <dbReference type="ARBA" id="ARBA00023136"/>
    </source>
</evidence>
<keyword evidence="9 15" id="KW-0418">Kinase</keyword>
<dbReference type="EC" id="2.7.1.166" evidence="4 15"/>
<evidence type="ECO:0000256" key="5">
    <source>
        <dbReference type="ARBA" id="ARBA00022475"/>
    </source>
</evidence>
<dbReference type="HAMAP" id="MF_00521">
    <property type="entry name" value="KDO_kinase"/>
    <property type="match status" value="1"/>
</dbReference>
<evidence type="ECO:0000256" key="6">
    <source>
        <dbReference type="ARBA" id="ARBA00022519"/>
    </source>
</evidence>
<keyword evidence="5 15" id="KW-1003">Cell membrane</keyword>
<accession>A0ABV9NH45</accession>
<comment type="function">
    <text evidence="15">Catalyzes the ATP-dependent phosphorylation of the 3-deoxy-D-manno-octulosonic acid (Kdo) residue in Kdo-lipid IV(A) at the 4-OH position.</text>
</comment>
<keyword evidence="17" id="KW-1185">Reference proteome</keyword>
<keyword evidence="6 15" id="KW-0997">Cell inner membrane</keyword>
<evidence type="ECO:0000256" key="1">
    <source>
        <dbReference type="ARBA" id="ARBA00004515"/>
    </source>
</evidence>
<comment type="pathway">
    <text evidence="2 15">Bacterial outer membrane biogenesis; LPS core biosynthesis.</text>
</comment>
<dbReference type="EMBL" id="JBHSGG010000003">
    <property type="protein sequence ID" value="MFC4727035.1"/>
    <property type="molecule type" value="Genomic_DNA"/>
</dbReference>
<evidence type="ECO:0000313" key="16">
    <source>
        <dbReference type="EMBL" id="MFC4727035.1"/>
    </source>
</evidence>
<evidence type="ECO:0000256" key="14">
    <source>
        <dbReference type="ARBA" id="ARBA00034417"/>
    </source>
</evidence>
<evidence type="ECO:0000256" key="11">
    <source>
        <dbReference type="ARBA" id="ARBA00022985"/>
    </source>
</evidence>
<evidence type="ECO:0000256" key="15">
    <source>
        <dbReference type="HAMAP-Rule" id="MF_00521"/>
    </source>
</evidence>
<evidence type="ECO:0000256" key="9">
    <source>
        <dbReference type="ARBA" id="ARBA00022777"/>
    </source>
</evidence>
<sequence>MSVDFATEGLQPFRAERGYGAILFDPARVRQPAGELFDPAHWGERAEPVGVRGGRGSAWFLHDAGLGEAVLRHYRRGGLPARLVADRYWWHGANRTRSFLEFRLLAELRRLRLPVPAPLAAGYVRSGASYRADIIVERIPGTRSLAERQHDADAALWARVGGTLARFHRAGVDHADLNASNILVDAAGEVWLIDFDRGRRRPPASGWRERNLRRLRRSLLKLRGTRAVADVERDYRQLHAAYSRAWARSL</sequence>
<name>A0ABV9NH45_9GAMM</name>
<protein>
    <recommendedName>
        <fullName evidence="13 15">3-deoxy-D-manno-octulosonic acid kinase</fullName>
        <shortName evidence="15">Kdo kinase</shortName>
        <ecNumber evidence="4 15">2.7.1.166</ecNumber>
    </recommendedName>
</protein>
<evidence type="ECO:0000256" key="7">
    <source>
        <dbReference type="ARBA" id="ARBA00022679"/>
    </source>
</evidence>
<dbReference type="NCBIfam" id="NF002475">
    <property type="entry name" value="PRK01723.1"/>
    <property type="match status" value="1"/>
</dbReference>
<keyword evidence="11 15" id="KW-0448">Lipopolysaccharide biosynthesis</keyword>
<keyword evidence="7 15" id="KW-0808">Transferase</keyword>
<reference evidence="17" key="1">
    <citation type="journal article" date="2019" name="Int. J. Syst. Evol. Microbiol.">
        <title>The Global Catalogue of Microorganisms (GCM) 10K type strain sequencing project: providing services to taxonomists for standard genome sequencing and annotation.</title>
        <authorList>
            <consortium name="The Broad Institute Genomics Platform"/>
            <consortium name="The Broad Institute Genome Sequencing Center for Infectious Disease"/>
            <person name="Wu L."/>
            <person name="Ma J."/>
        </authorList>
    </citation>
    <scope>NUCLEOTIDE SEQUENCE [LARGE SCALE GENOMIC DNA]</scope>
    <source>
        <strain evidence="17">CGMCC 1.13574</strain>
    </source>
</reference>
<dbReference type="Gene3D" id="1.10.510.10">
    <property type="entry name" value="Transferase(Phosphotransferase) domain 1"/>
    <property type="match status" value="1"/>
</dbReference>
<evidence type="ECO:0000313" key="17">
    <source>
        <dbReference type="Proteomes" id="UP001595892"/>
    </source>
</evidence>
<evidence type="ECO:0000256" key="10">
    <source>
        <dbReference type="ARBA" id="ARBA00022840"/>
    </source>
</evidence>
<gene>
    <name evidence="15" type="primary">kdkA</name>
    <name evidence="16" type="ORF">ACFO3Q_02475</name>
</gene>
<keyword evidence="12 15" id="KW-0472">Membrane</keyword>
<keyword evidence="8 15" id="KW-0547">Nucleotide-binding</keyword>
<keyword evidence="10 15" id="KW-0067">ATP-binding</keyword>
<comment type="subcellular location">
    <subcellularLocation>
        <location evidence="1 15">Cell inner membrane</location>
        <topology evidence="1 15">Peripheral membrane protein</topology>
        <orientation evidence="1 15">Cytoplasmic side</orientation>
    </subcellularLocation>
</comment>
<evidence type="ECO:0000256" key="13">
    <source>
        <dbReference type="ARBA" id="ARBA00029511"/>
    </source>
</evidence>
<comment type="catalytic activity">
    <reaction evidence="14 15">
        <text>an alpha-Kdo-(2-&gt;6)-lipid IVA + ATP = a 4-O-phospho-alpha-Kdo-(2-&gt;6)-lipid IVA + ADP + H(+)</text>
        <dbReference type="Rhea" id="RHEA:74271"/>
        <dbReference type="ChEBI" id="CHEBI:15378"/>
        <dbReference type="ChEBI" id="CHEBI:30616"/>
        <dbReference type="ChEBI" id="CHEBI:176428"/>
        <dbReference type="ChEBI" id="CHEBI:193140"/>
        <dbReference type="ChEBI" id="CHEBI:456216"/>
        <dbReference type="EC" id="2.7.1.166"/>
    </reaction>
</comment>
<organism evidence="16 17">
    <name type="scientific">Coralloluteibacterium thermophilum</name>
    <dbReference type="NCBI Taxonomy" id="2707049"/>
    <lineage>
        <taxon>Bacteria</taxon>
        <taxon>Pseudomonadati</taxon>
        <taxon>Pseudomonadota</taxon>
        <taxon>Gammaproteobacteria</taxon>
        <taxon>Lysobacterales</taxon>
        <taxon>Lysobacteraceae</taxon>
        <taxon>Coralloluteibacterium</taxon>
    </lineage>
</organism>
<evidence type="ECO:0000256" key="2">
    <source>
        <dbReference type="ARBA" id="ARBA00004713"/>
    </source>
</evidence>
<feature type="active site" evidence="15">
    <location>
        <position position="176"/>
    </location>
</feature>
<proteinExistence type="inferred from homology"/>
<dbReference type="SUPFAM" id="SSF56112">
    <property type="entry name" value="Protein kinase-like (PK-like)"/>
    <property type="match status" value="1"/>
</dbReference>
<dbReference type="GO" id="GO:0016301">
    <property type="term" value="F:kinase activity"/>
    <property type="evidence" value="ECO:0007669"/>
    <property type="project" value="UniProtKB-KW"/>
</dbReference>
<evidence type="ECO:0000256" key="4">
    <source>
        <dbReference type="ARBA" id="ARBA00011988"/>
    </source>
</evidence>
<dbReference type="RefSeq" id="WP_377003032.1">
    <property type="nucleotide sequence ID" value="NZ_JBHSGG010000003.1"/>
</dbReference>
<dbReference type="InterPro" id="IPR022826">
    <property type="entry name" value="KDO_kinase"/>
</dbReference>
<evidence type="ECO:0000256" key="8">
    <source>
        <dbReference type="ARBA" id="ARBA00022741"/>
    </source>
</evidence>
<evidence type="ECO:0000256" key="3">
    <source>
        <dbReference type="ARBA" id="ARBA00010327"/>
    </source>
</evidence>
<dbReference type="Pfam" id="PF06293">
    <property type="entry name" value="Kdo"/>
    <property type="match status" value="1"/>
</dbReference>
<dbReference type="InterPro" id="IPR011009">
    <property type="entry name" value="Kinase-like_dom_sf"/>
</dbReference>
<dbReference type="Proteomes" id="UP001595892">
    <property type="component" value="Unassembled WGS sequence"/>
</dbReference>